<dbReference type="GO" id="GO:0006313">
    <property type="term" value="P:DNA transposition"/>
    <property type="evidence" value="ECO:0007669"/>
    <property type="project" value="InterPro"/>
</dbReference>
<evidence type="ECO:0000259" key="1">
    <source>
        <dbReference type="SMART" id="SM01321"/>
    </source>
</evidence>
<organism evidence="2 3">
    <name type="scientific">Kolteria novifilia</name>
    <dbReference type="NCBI Taxonomy" id="2527975"/>
    <lineage>
        <taxon>Bacteria</taxon>
        <taxon>Pseudomonadati</taxon>
        <taxon>Planctomycetota</taxon>
        <taxon>Planctomycetia</taxon>
        <taxon>Kolteriales</taxon>
        <taxon>Kolteriaceae</taxon>
        <taxon>Kolteria</taxon>
    </lineage>
</organism>
<dbReference type="PANTHER" id="PTHR33360">
    <property type="entry name" value="TRANSPOSASE FOR INSERTION SEQUENCE ELEMENT IS200"/>
    <property type="match status" value="1"/>
</dbReference>
<accession>A0A518B7C6</accession>
<dbReference type="KEGG" id="knv:Pan216_37480"/>
<dbReference type="InterPro" id="IPR002686">
    <property type="entry name" value="Transposase_17"/>
</dbReference>
<dbReference type="EMBL" id="CP036279">
    <property type="protein sequence ID" value="QDU62875.1"/>
    <property type="molecule type" value="Genomic_DNA"/>
</dbReference>
<dbReference type="GO" id="GO:0004803">
    <property type="term" value="F:transposase activity"/>
    <property type="evidence" value="ECO:0007669"/>
    <property type="project" value="InterPro"/>
</dbReference>
<dbReference type="AlphaFoldDB" id="A0A518B7C6"/>
<dbReference type="Gene3D" id="3.30.70.1290">
    <property type="entry name" value="Transposase IS200-like"/>
    <property type="match status" value="1"/>
</dbReference>
<feature type="domain" description="Transposase IS200-like" evidence="1">
    <location>
        <begin position="5"/>
        <end position="119"/>
    </location>
</feature>
<keyword evidence="3" id="KW-1185">Reference proteome</keyword>
<dbReference type="Pfam" id="PF01797">
    <property type="entry name" value="Y1_Tnp"/>
    <property type="match status" value="1"/>
</dbReference>
<dbReference type="SMART" id="SM01321">
    <property type="entry name" value="Y1_Tnp"/>
    <property type="match status" value="1"/>
</dbReference>
<proteinExistence type="predicted"/>
<dbReference type="PANTHER" id="PTHR33360:SF2">
    <property type="entry name" value="TRANSPOSASE FOR INSERTION SEQUENCE ELEMENT IS200"/>
    <property type="match status" value="1"/>
</dbReference>
<sequence>MAGSFTKLVYHVVFSTKDRYPWMDASIRDELFAFTAGVIRNLEGSQLQIGGMPDHLHLLVRLPASLPISHLLQTVKSNSTRWLNERGQSRGRLSWQRGYGAFTVSESQVDVVDAYIRNQAEHHRTRSFEEEFRELLRKHHIEFDERFMLG</sequence>
<dbReference type="InterPro" id="IPR036515">
    <property type="entry name" value="Transposase_17_sf"/>
</dbReference>
<dbReference type="RefSeq" id="WP_419192676.1">
    <property type="nucleotide sequence ID" value="NZ_CP036279.1"/>
</dbReference>
<dbReference type="NCBIfam" id="NF033573">
    <property type="entry name" value="transpos_IS200"/>
    <property type="match status" value="1"/>
</dbReference>
<dbReference type="SUPFAM" id="SSF143422">
    <property type="entry name" value="Transposase IS200-like"/>
    <property type="match status" value="1"/>
</dbReference>
<dbReference type="GO" id="GO:0003677">
    <property type="term" value="F:DNA binding"/>
    <property type="evidence" value="ECO:0007669"/>
    <property type="project" value="InterPro"/>
</dbReference>
<dbReference type="Proteomes" id="UP000317093">
    <property type="component" value="Chromosome"/>
</dbReference>
<evidence type="ECO:0000313" key="2">
    <source>
        <dbReference type="EMBL" id="QDU62875.1"/>
    </source>
</evidence>
<reference evidence="2 3" key="1">
    <citation type="submission" date="2019-02" db="EMBL/GenBank/DDBJ databases">
        <title>Deep-cultivation of Planctomycetes and their phenomic and genomic characterization uncovers novel biology.</title>
        <authorList>
            <person name="Wiegand S."/>
            <person name="Jogler M."/>
            <person name="Boedeker C."/>
            <person name="Pinto D."/>
            <person name="Vollmers J."/>
            <person name="Rivas-Marin E."/>
            <person name="Kohn T."/>
            <person name="Peeters S.H."/>
            <person name="Heuer A."/>
            <person name="Rast P."/>
            <person name="Oberbeckmann S."/>
            <person name="Bunk B."/>
            <person name="Jeske O."/>
            <person name="Meyerdierks A."/>
            <person name="Storesund J.E."/>
            <person name="Kallscheuer N."/>
            <person name="Luecker S."/>
            <person name="Lage O.M."/>
            <person name="Pohl T."/>
            <person name="Merkel B.J."/>
            <person name="Hornburger P."/>
            <person name="Mueller R.-W."/>
            <person name="Bruemmer F."/>
            <person name="Labrenz M."/>
            <person name="Spormann A.M."/>
            <person name="Op den Camp H."/>
            <person name="Overmann J."/>
            <person name="Amann R."/>
            <person name="Jetten M.S.M."/>
            <person name="Mascher T."/>
            <person name="Medema M.H."/>
            <person name="Devos D.P."/>
            <person name="Kaster A.-K."/>
            <person name="Ovreas L."/>
            <person name="Rohde M."/>
            <person name="Galperin M.Y."/>
            <person name="Jogler C."/>
        </authorList>
    </citation>
    <scope>NUCLEOTIDE SEQUENCE [LARGE SCALE GENOMIC DNA]</scope>
    <source>
        <strain evidence="2 3">Pan216</strain>
    </source>
</reference>
<name>A0A518B7C6_9BACT</name>
<evidence type="ECO:0000313" key="3">
    <source>
        <dbReference type="Proteomes" id="UP000317093"/>
    </source>
</evidence>
<protein>
    <submittedName>
        <fullName evidence="2">Transposase IS200 like protein</fullName>
    </submittedName>
</protein>
<gene>
    <name evidence="2" type="ORF">Pan216_37480</name>
</gene>